<gene>
    <name evidence="1" type="ORF">GTQ55_12275</name>
</gene>
<protein>
    <recommendedName>
        <fullName evidence="3">Integrase catalytic domain-containing protein</fullName>
    </recommendedName>
</protein>
<organism evidence="1 2">
    <name type="scientific">Microbulbifer hydrolyticus</name>
    <dbReference type="NCBI Taxonomy" id="48074"/>
    <lineage>
        <taxon>Bacteria</taxon>
        <taxon>Pseudomonadati</taxon>
        <taxon>Pseudomonadota</taxon>
        <taxon>Gammaproteobacteria</taxon>
        <taxon>Cellvibrionales</taxon>
        <taxon>Microbulbiferaceae</taxon>
        <taxon>Microbulbifer</taxon>
    </lineage>
</organism>
<dbReference type="EMBL" id="CP047491">
    <property type="protein sequence ID" value="QHQ39686.1"/>
    <property type="molecule type" value="Genomic_DNA"/>
</dbReference>
<sequence>MFAFLVAQLLAAQWLWQYNNERPNSAVGGVPPAQLLQVGWFSTYKGG</sequence>
<evidence type="ECO:0008006" key="3">
    <source>
        <dbReference type="Google" id="ProtNLM"/>
    </source>
</evidence>
<evidence type="ECO:0000313" key="1">
    <source>
        <dbReference type="EMBL" id="QHQ39686.1"/>
    </source>
</evidence>
<keyword evidence="2" id="KW-1185">Reference proteome</keyword>
<name>A0ABX6J1K7_9GAMM</name>
<proteinExistence type="predicted"/>
<reference evidence="1 2" key="1">
    <citation type="submission" date="2020-01" db="EMBL/GenBank/DDBJ databases">
        <title>The possibility of degradation of plastic by Microbulbifer hydrolyticus IRE-31.</title>
        <authorList>
            <person name="Liu L."/>
        </authorList>
    </citation>
    <scope>NUCLEOTIDE SEQUENCE [LARGE SCALE GENOMIC DNA]</scope>
    <source>
        <strain evidence="1 2">IRE-31</strain>
    </source>
</reference>
<accession>A0ABX6J1K7</accession>
<evidence type="ECO:0000313" key="2">
    <source>
        <dbReference type="Proteomes" id="UP000464675"/>
    </source>
</evidence>
<dbReference type="Proteomes" id="UP000464675">
    <property type="component" value="Chromosome"/>
</dbReference>